<dbReference type="EMBL" id="CAUOFW020008725">
    <property type="protein sequence ID" value="CAK9183688.1"/>
    <property type="molecule type" value="Genomic_DNA"/>
</dbReference>
<sequence length="251" mass="27848">MVVQSLVSTEKSSNPVDSAALDAGVVSIDDNPGMNCKGVDNRNSDRSPSVRRTSARIKKLETEKALRVGKREELLNHEEDRVVLKRTRVYSRRKVDTPNVGSDVAEIGGSKVQTEVLGSNEAKDCAVMENRGKTNIGLKEVTEDGAGSDKSACAMVTETLRIFNKHYLHFVQFGYFYHCSSVKLAETMLEGSLLKQDMIGQEMDAYEKFQENELMIEKLLQRGETAEGVAKRDSRRPDLKAITKASRSLMG</sequence>
<dbReference type="Proteomes" id="UP001642360">
    <property type="component" value="Unassembled WGS sequence"/>
</dbReference>
<proteinExistence type="predicted"/>
<feature type="region of interest" description="Disordered" evidence="1">
    <location>
        <begin position="32"/>
        <end position="54"/>
    </location>
</feature>
<reference evidence="2 3" key="1">
    <citation type="submission" date="2024-02" db="EMBL/GenBank/DDBJ databases">
        <authorList>
            <person name="Vignale AGUSTIN F."/>
            <person name="Sosa J E."/>
            <person name="Modenutti C."/>
        </authorList>
    </citation>
    <scope>NUCLEOTIDE SEQUENCE [LARGE SCALE GENOMIC DNA]</scope>
</reference>
<name>A0ABC8URI3_9AQUA</name>
<evidence type="ECO:0000313" key="3">
    <source>
        <dbReference type="Proteomes" id="UP001642360"/>
    </source>
</evidence>
<gene>
    <name evidence="2" type="ORF">ILEXP_LOCUS53977</name>
</gene>
<organism evidence="2 3">
    <name type="scientific">Ilex paraguariensis</name>
    <name type="common">yerba mate</name>
    <dbReference type="NCBI Taxonomy" id="185542"/>
    <lineage>
        <taxon>Eukaryota</taxon>
        <taxon>Viridiplantae</taxon>
        <taxon>Streptophyta</taxon>
        <taxon>Embryophyta</taxon>
        <taxon>Tracheophyta</taxon>
        <taxon>Spermatophyta</taxon>
        <taxon>Magnoliopsida</taxon>
        <taxon>eudicotyledons</taxon>
        <taxon>Gunneridae</taxon>
        <taxon>Pentapetalae</taxon>
        <taxon>asterids</taxon>
        <taxon>campanulids</taxon>
        <taxon>Aquifoliales</taxon>
        <taxon>Aquifoliaceae</taxon>
        <taxon>Ilex</taxon>
    </lineage>
</organism>
<accession>A0ABC8URI3</accession>
<comment type="caution">
    <text evidence="2">The sequence shown here is derived from an EMBL/GenBank/DDBJ whole genome shotgun (WGS) entry which is preliminary data.</text>
</comment>
<dbReference type="AlphaFoldDB" id="A0ABC8URI3"/>
<evidence type="ECO:0000313" key="2">
    <source>
        <dbReference type="EMBL" id="CAK9183688.1"/>
    </source>
</evidence>
<keyword evidence="3" id="KW-1185">Reference proteome</keyword>
<evidence type="ECO:0000256" key="1">
    <source>
        <dbReference type="SAM" id="MobiDB-lite"/>
    </source>
</evidence>
<protein>
    <submittedName>
        <fullName evidence="2">Uncharacterized protein</fullName>
    </submittedName>
</protein>